<keyword evidence="4" id="KW-1185">Reference proteome</keyword>
<dbReference type="Gene3D" id="3.40.50.410">
    <property type="entry name" value="von Willebrand factor, type A domain"/>
    <property type="match status" value="1"/>
</dbReference>
<dbReference type="Pfam" id="PF00092">
    <property type="entry name" value="VWA"/>
    <property type="match status" value="1"/>
</dbReference>
<evidence type="ECO:0000256" key="1">
    <source>
        <dbReference type="SAM" id="MobiDB-lite"/>
    </source>
</evidence>
<evidence type="ECO:0000313" key="4">
    <source>
        <dbReference type="Proteomes" id="UP000294114"/>
    </source>
</evidence>
<evidence type="ECO:0000313" key="3">
    <source>
        <dbReference type="EMBL" id="RZU77808.1"/>
    </source>
</evidence>
<dbReference type="SMART" id="SM00327">
    <property type="entry name" value="VWA"/>
    <property type="match status" value="1"/>
</dbReference>
<accession>A0A4Q8BIW8</accession>
<dbReference type="InterPro" id="IPR002035">
    <property type="entry name" value="VWF_A"/>
</dbReference>
<feature type="compositionally biased region" description="Low complexity" evidence="1">
    <location>
        <begin position="352"/>
        <end position="369"/>
    </location>
</feature>
<evidence type="ECO:0000259" key="2">
    <source>
        <dbReference type="PROSITE" id="PS50234"/>
    </source>
</evidence>
<name>A0A4Q8BIW8_9ACTN</name>
<dbReference type="InterPro" id="IPR036465">
    <property type="entry name" value="vWFA_dom_sf"/>
</dbReference>
<dbReference type="PROSITE" id="PS50234">
    <property type="entry name" value="VWFA"/>
    <property type="match status" value="1"/>
</dbReference>
<proteinExistence type="predicted"/>
<sequence>MVTVSGRHRMRSSLRGAGAAAAATVLVVATGSWFGYQQLAGPSCSGRIQLSVAAAPEIAPAVTAAADQWVADGAAIGGTCIAVNVASAEPDAVAAAVASKHGATLAGVGQANRTTITPDVWVPDSSTWLLRLKNGGATAFAPTNGASIARSPVVVALPEPVATRLGWPGTKLAWKDLLRLVTTSKPPLRAGIVEPTTDAAGLSGLLALAAAASATSKTPTGTVDPVKAQEAMTGALRALATNRSSVRQDLLARFPRSDDPTAIVNGLAAAALSEEDVIAYNATKPPVQLAALYLDDTMPLDYPFAVLPGIEPAKASAAKVLFEVLTTPGFRNRLAAQSLRAPDGNWGAGFKAPQGAPSPAGGASVPPTGQGAAAGLDPSAIQRATTTWAVATQSGRMLAVIDVSGSMKEPVPTARNASREAVTVAAASRGLDLFDDSWSIGLWTFSTELDGPRDYKQVLAIDRLSSNRRALQQGLAAIKPSNGNTGLYDTMLAAYKEVQSGWEAGRVNSVVLFTDGKNDDKNGISRTELLSQLKKLKDPEQPVRVIIIGIGTEVSKAELESIAREADGVAFVATDPTKIGEIFLQAISARPTAPR</sequence>
<dbReference type="EMBL" id="SHLD01000001">
    <property type="protein sequence ID" value="RZU77808.1"/>
    <property type="molecule type" value="Genomic_DNA"/>
</dbReference>
<feature type="region of interest" description="Disordered" evidence="1">
    <location>
        <begin position="345"/>
        <end position="374"/>
    </location>
</feature>
<protein>
    <submittedName>
        <fullName evidence="3">von Willebrand factor type A domain-containing protein</fullName>
    </submittedName>
</protein>
<dbReference type="AlphaFoldDB" id="A0A4Q8BIW8"/>
<dbReference type="Proteomes" id="UP000294114">
    <property type="component" value="Unassembled WGS sequence"/>
</dbReference>
<gene>
    <name evidence="3" type="ORF">EV384_6549</name>
</gene>
<feature type="domain" description="VWFA" evidence="2">
    <location>
        <begin position="396"/>
        <end position="587"/>
    </location>
</feature>
<dbReference type="SUPFAM" id="SSF53850">
    <property type="entry name" value="Periplasmic binding protein-like II"/>
    <property type="match status" value="1"/>
</dbReference>
<dbReference type="SUPFAM" id="SSF53300">
    <property type="entry name" value="vWA-like"/>
    <property type="match status" value="1"/>
</dbReference>
<reference evidence="3 4" key="1">
    <citation type="submission" date="2019-02" db="EMBL/GenBank/DDBJ databases">
        <title>Sequencing the genomes of 1000 actinobacteria strains.</title>
        <authorList>
            <person name="Klenk H.-P."/>
        </authorList>
    </citation>
    <scope>NUCLEOTIDE SEQUENCE [LARGE SCALE GENOMIC DNA]</scope>
    <source>
        <strain evidence="3 4">DSM 45612</strain>
    </source>
</reference>
<comment type="caution">
    <text evidence="3">The sequence shown here is derived from an EMBL/GenBank/DDBJ whole genome shotgun (WGS) entry which is preliminary data.</text>
</comment>
<organism evidence="3 4">
    <name type="scientific">Micromonospora kangleipakensis</name>
    <dbReference type="NCBI Taxonomy" id="1077942"/>
    <lineage>
        <taxon>Bacteria</taxon>
        <taxon>Bacillati</taxon>
        <taxon>Actinomycetota</taxon>
        <taxon>Actinomycetes</taxon>
        <taxon>Micromonosporales</taxon>
        <taxon>Micromonosporaceae</taxon>
        <taxon>Micromonospora</taxon>
    </lineage>
</organism>